<evidence type="ECO:0000259" key="1">
    <source>
        <dbReference type="PROSITE" id="PS50878"/>
    </source>
</evidence>
<dbReference type="Pfam" id="PF13966">
    <property type="entry name" value="zf-RVT"/>
    <property type="match status" value="1"/>
</dbReference>
<sequence>MEYFRKRGEKNKREKEIPSSGNRLSWAFARDCRLKEIPSSGNRLSWAGVREIMSNGVKEKVWVQCRLDRAFGNAEWFRLFPNSHSFYLEKTGSDHRPIFTGLDATVQRRTGRFTFDKRWCAKPGIQEIIRRGWSVGNPSGEASVSERIRSCRMELSKWKRTANVNSNMSIMKLRRELEVEESKIRPDLARLPMMRLELEKAYQEEETFWQQRSKNSWLRVGDKNTKVFHGWVESRRMKNKVHSLISPDGSEHFDEDMKGKIAVDYFTDLFTSNGSASPVELLEGMTPRVTERMNRDLIKPVSDAEIKSAVKAIKCDSSPGVDGMTGHFFQKFWNITGQQVTKEVRNFFESGQLPMDWNFTELCLLPKVLNPNQMKDLRPISLCSVVYKIVSKVMCDRLKTILPHIISPAQGAFVGGRLISDNLLIAHEMVHGLRTNPMCKSDFIAIKTDMSKAYDRVEWNFLEALFSKLGFHSTWIAWIMSCVRSVSYSVLLNGQAYGHITPQRGIRQGDPLSPFLFILCAEALIHTMNQGEQNGRITCMKIASNCPSVQHLLFADDSFFLCRATLAECSEFLRRLKLYGDSSGQVINFQKSAITYGAGIDAVMKRVLAEFLGIENEGGDGKYLGLPECFSGSKQKLLAFIGEKLNKRLRGWFAKKLSLGGKEVLLKSIAMALPVYAMSCFRLIKHHCQKIMSAMASFWWDECGEKRKIHWISWKKMCISKENGGLGFRDMEDFNQALLAKQAWRLLNNPESLIAQIYKGRYFNNRSFMDCGKGIRPSYAWRSILFGRDLLQKGLIKSIGDGASTFVWSEKWIMDDTPRRPVSKQIIFDANLKVSALINSDGSWNVNLLNELFPINEVQRITQLPTGASQDREIWAFTPNGSYSVKSGYSLAAQEKEAEALGGDEVSHEVLELKRLIWKAPTVPKIRSFLWRAASGALAVAERLNTRGMNVEANCKLCSGANESIAHVLFLCPVAQDIWARMGFTPVVAQSDQSLSELLLLHLKLMTEPSLPVAQRQTIPWIFWTIWKNRNSVLYAETQISIEVQLQLIRDDARLWTELNDSQANEETVNGLLEEAIGKAIDWPRYRIILSRIQGLCAQFPAVAFQLKSPISNRVAREIAKSVLRDGRFQSYLALGGPAWLHHLINREAAFLRS</sequence>
<reference evidence="3" key="1">
    <citation type="submission" date="2025-08" db="UniProtKB">
        <authorList>
            <consortium name="RefSeq"/>
        </authorList>
    </citation>
    <scope>IDENTIFICATION</scope>
    <source>
        <tissue evidence="3">Leaf</tissue>
    </source>
</reference>
<dbReference type="Proteomes" id="UP000504610">
    <property type="component" value="Unplaced"/>
</dbReference>
<dbReference type="OrthoDB" id="428918at2759"/>
<dbReference type="InterPro" id="IPR026960">
    <property type="entry name" value="RVT-Znf"/>
</dbReference>
<feature type="domain" description="Reverse transcriptase" evidence="1">
    <location>
        <begin position="346"/>
        <end position="616"/>
    </location>
</feature>
<organism evidence="2 3">
    <name type="scientific">Raphanus sativus</name>
    <name type="common">Radish</name>
    <name type="synonym">Raphanus raphanistrum var. sativus</name>
    <dbReference type="NCBI Taxonomy" id="3726"/>
    <lineage>
        <taxon>Eukaryota</taxon>
        <taxon>Viridiplantae</taxon>
        <taxon>Streptophyta</taxon>
        <taxon>Embryophyta</taxon>
        <taxon>Tracheophyta</taxon>
        <taxon>Spermatophyta</taxon>
        <taxon>Magnoliopsida</taxon>
        <taxon>eudicotyledons</taxon>
        <taxon>Gunneridae</taxon>
        <taxon>Pentapetalae</taxon>
        <taxon>rosids</taxon>
        <taxon>malvids</taxon>
        <taxon>Brassicales</taxon>
        <taxon>Brassicaceae</taxon>
        <taxon>Brassiceae</taxon>
        <taxon>Raphanus</taxon>
    </lineage>
</organism>
<name>A0A9W3CU37_RAPSA</name>
<evidence type="ECO:0000313" key="2">
    <source>
        <dbReference type="Proteomes" id="UP000504610"/>
    </source>
</evidence>
<dbReference type="InterPro" id="IPR043502">
    <property type="entry name" value="DNA/RNA_pol_sf"/>
</dbReference>
<dbReference type="PANTHER" id="PTHR33116:SF86">
    <property type="entry name" value="REVERSE TRANSCRIPTASE DOMAIN-CONTAINING PROTEIN"/>
    <property type="match status" value="1"/>
</dbReference>
<accession>A0A9W3CU37</accession>
<dbReference type="KEGG" id="rsz:130504548"/>
<dbReference type="AlphaFoldDB" id="A0A9W3CU37"/>
<dbReference type="GeneID" id="130504548"/>
<dbReference type="InterPro" id="IPR000477">
    <property type="entry name" value="RT_dom"/>
</dbReference>
<dbReference type="CDD" id="cd01650">
    <property type="entry name" value="RT_nLTR_like"/>
    <property type="match status" value="1"/>
</dbReference>
<dbReference type="Pfam" id="PF00078">
    <property type="entry name" value="RVT_1"/>
    <property type="match status" value="1"/>
</dbReference>
<dbReference type="SUPFAM" id="SSF56672">
    <property type="entry name" value="DNA/RNA polymerases"/>
    <property type="match status" value="1"/>
</dbReference>
<gene>
    <name evidence="3" type="primary">LOC130504548</name>
</gene>
<evidence type="ECO:0000313" key="3">
    <source>
        <dbReference type="RefSeq" id="XP_056855145.1"/>
    </source>
</evidence>
<protein>
    <submittedName>
        <fullName evidence="3">Uncharacterized protein LOC130504548</fullName>
    </submittedName>
</protein>
<dbReference type="PROSITE" id="PS50878">
    <property type="entry name" value="RT_POL"/>
    <property type="match status" value="1"/>
</dbReference>
<dbReference type="RefSeq" id="XP_056855145.1">
    <property type="nucleotide sequence ID" value="XM_056999165.1"/>
</dbReference>
<dbReference type="PANTHER" id="PTHR33116">
    <property type="entry name" value="REVERSE TRANSCRIPTASE ZINC-BINDING DOMAIN-CONTAINING PROTEIN-RELATED-RELATED"/>
    <property type="match status" value="1"/>
</dbReference>
<keyword evidence="2" id="KW-1185">Reference proteome</keyword>
<proteinExistence type="predicted"/>